<evidence type="ECO:0000313" key="2">
    <source>
        <dbReference type="Proteomes" id="UP000504611"/>
    </source>
</evidence>
<accession>A0A6I9P714</accession>
<dbReference type="Proteomes" id="UP000504611">
    <property type="component" value="Unplaced"/>
</dbReference>
<dbReference type="GeneID" id="104957452"/>
<feature type="region of interest" description="Disordered" evidence="1">
    <location>
        <begin position="599"/>
        <end position="621"/>
    </location>
</feature>
<feature type="compositionally biased region" description="Polar residues" evidence="1">
    <location>
        <begin position="654"/>
        <end position="667"/>
    </location>
</feature>
<protein>
    <submittedName>
        <fullName evidence="3">Uncharacterized protein isoform X1</fullName>
    </submittedName>
</protein>
<proteinExistence type="predicted"/>
<sequence length="954" mass="108247">MFLEDCIAGLYRSLGMSVGAEFTSEDVSLLYLKVFHFSSNTDEAHVAKKKIAGGDISWSCVGENVLDVLLEMERDRENKEKLYWDLQLVNVGNLNTLYMLDKPVIMDPCVQKCLHQNTDPNTFKKELHGSVRGVQRLRKAARQCWARLTSEGVHSVLPPQQGRSLGVRHQAWGCVSTSDVLLLVEVKYDVVTQLLYTEMLQEHYTLSIWETLLSWQQHEEREGLGDRADEALESGDMLRLSELPGAFRIYRACVKSPPESREQSWSAVSLLCELHTFRQQEKDTLTVLGQRLDRESLRLLCLFISLATLRAQREKMSYSALLAARQSWETWPHVESPCRAEQATLWLHGEEEEQKKDFISVSPQQQAVLQLLVLIQDQEREHLVQLANRVSMEDLQEPVPSKEESNPEAALRKACIKRLRQIYTGLQTSNDTQTPLKQTDHQPQPHISSQTAVRYKHQLEQCSLLLLTHLMELQEVQATTLLPALKDESAESIQALRDEYKSELQAPRYTNLLQLISDAPLTSGSILTTDPNLKESSSNAQNSIKGPDETSSVDSISDLQVVQATECTDQQDVCTGCGAVMEDLPYLETLCVSDATSNTHNTDGGAQGEEGAAATKSPQSFEKQGSLIAFAWSQPAEDETDYEEGRAAGAAQRQEVQSSDTSSTAEHTQGEETSAESDREEKKPTQLRSESTDHPHAQSADQQDSTVEQLTFEERATTYRPEKGDFECDLQTKALGAETLQALNIFEPPEVERHASDYYSELGNKETPDVDREMLEVEMCANELWDLRGPEPAHVDYHEYKSQVTVDCSPAGREAMRESTLMERERAREPVSAMERERTMRNLVDMQRKVEQRQQRDKERQLLRVQEHLSIIHNRKAEEDLLGLKHTDRLRHLTQDLPQEDKNQQKMVVKERLEQLRRERSYVMQSKRARNTAGFKELLGPVALHSRQPNDGAD</sequence>
<feature type="region of interest" description="Disordered" evidence="1">
    <location>
        <begin position="527"/>
        <end position="554"/>
    </location>
</feature>
<feature type="compositionally biased region" description="Basic and acidic residues" evidence="1">
    <location>
        <begin position="676"/>
        <end position="696"/>
    </location>
</feature>
<name>A0A6I9P714_9TELE</name>
<dbReference type="AlphaFoldDB" id="A0A6I9P714"/>
<feature type="compositionally biased region" description="Polar residues" evidence="1">
    <location>
        <begin position="699"/>
        <end position="708"/>
    </location>
</feature>
<keyword evidence="2" id="KW-1185">Reference proteome</keyword>
<dbReference type="KEGG" id="ncc:104957452"/>
<dbReference type="RefSeq" id="XP_010783395.1">
    <property type="nucleotide sequence ID" value="XM_010785093.1"/>
</dbReference>
<reference evidence="3" key="1">
    <citation type="submission" date="2025-08" db="UniProtKB">
        <authorList>
            <consortium name="RefSeq"/>
        </authorList>
    </citation>
    <scope>IDENTIFICATION</scope>
    <source>
        <tissue evidence="3">Muscle</tissue>
    </source>
</reference>
<dbReference type="OrthoDB" id="9909645at2759"/>
<gene>
    <name evidence="3" type="primary">LOC104957452</name>
</gene>
<feature type="region of interest" description="Disordered" evidence="1">
    <location>
        <begin position="635"/>
        <end position="708"/>
    </location>
</feature>
<organism evidence="2 3">
    <name type="scientific">Notothenia coriiceps</name>
    <name type="common">black rockcod</name>
    <dbReference type="NCBI Taxonomy" id="8208"/>
    <lineage>
        <taxon>Eukaryota</taxon>
        <taxon>Metazoa</taxon>
        <taxon>Chordata</taxon>
        <taxon>Craniata</taxon>
        <taxon>Vertebrata</taxon>
        <taxon>Euteleostomi</taxon>
        <taxon>Actinopterygii</taxon>
        <taxon>Neopterygii</taxon>
        <taxon>Teleostei</taxon>
        <taxon>Neoteleostei</taxon>
        <taxon>Acanthomorphata</taxon>
        <taxon>Eupercaria</taxon>
        <taxon>Perciformes</taxon>
        <taxon>Notothenioidei</taxon>
        <taxon>Nototheniidae</taxon>
        <taxon>Notothenia</taxon>
    </lineage>
</organism>
<evidence type="ECO:0000256" key="1">
    <source>
        <dbReference type="SAM" id="MobiDB-lite"/>
    </source>
</evidence>
<evidence type="ECO:0000313" key="3">
    <source>
        <dbReference type="RefSeq" id="XP_010783395.1"/>
    </source>
</evidence>